<evidence type="ECO:0000313" key="1">
    <source>
        <dbReference type="EMBL" id="SVD07657.1"/>
    </source>
</evidence>
<dbReference type="EMBL" id="UINC01128112">
    <property type="protein sequence ID" value="SVD07657.1"/>
    <property type="molecule type" value="Genomic_DNA"/>
</dbReference>
<feature type="non-terminal residue" evidence="1">
    <location>
        <position position="312"/>
    </location>
</feature>
<organism evidence="1">
    <name type="scientific">marine metagenome</name>
    <dbReference type="NCBI Taxonomy" id="408172"/>
    <lineage>
        <taxon>unclassified sequences</taxon>
        <taxon>metagenomes</taxon>
        <taxon>ecological metagenomes</taxon>
    </lineage>
</organism>
<sequence>DDSLWGSAQLADSGTRLFGQRCTSLTIWAVDTPPPVGPGVILWEGYEQGAGQIALLRMIDEGRGSLRARFLDWLDQIGRLEVRGRSVIDRLQVADGLSYWWLTGVAECNYLASNSFLNVIRVMALEEIIRNERPSTVRLVGGTRSIRRSIQELCRSADVEIKCVTRPRHKNGFSSLTIRGFCPKPIVAVLQMARWYSRTRLLREARRIDKIREVRSEDSVLLCTYNILVPGEEDAEEKAYRRYWGGLPDLLRDSGVSITWLHNFHASPGRPLQNFVDHLEEDAKGGHDKKQHVVVQSWLSPGVIAEAVLRWV</sequence>
<reference evidence="1" key="1">
    <citation type="submission" date="2018-05" db="EMBL/GenBank/DDBJ databases">
        <authorList>
            <person name="Lanie J.A."/>
            <person name="Ng W.-L."/>
            <person name="Kazmierczak K.M."/>
            <person name="Andrzejewski T.M."/>
            <person name="Davidsen T.M."/>
            <person name="Wayne K.J."/>
            <person name="Tettelin H."/>
            <person name="Glass J.I."/>
            <person name="Rusch D."/>
            <person name="Podicherti R."/>
            <person name="Tsui H.-C.T."/>
            <person name="Winkler M.E."/>
        </authorList>
    </citation>
    <scope>NUCLEOTIDE SEQUENCE</scope>
</reference>
<accession>A0A382SEL2</accession>
<protein>
    <submittedName>
        <fullName evidence="1">Uncharacterized protein</fullName>
    </submittedName>
</protein>
<dbReference type="AlphaFoldDB" id="A0A382SEL2"/>
<gene>
    <name evidence="1" type="ORF">METZ01_LOCUS360511</name>
</gene>
<proteinExistence type="predicted"/>
<feature type="non-terminal residue" evidence="1">
    <location>
        <position position="1"/>
    </location>
</feature>
<name>A0A382SEL2_9ZZZZ</name>